<dbReference type="InterPro" id="IPR000560">
    <property type="entry name" value="His_Pase_clade-2"/>
</dbReference>
<keyword evidence="4" id="KW-1185">Reference proteome</keyword>
<dbReference type="Pfam" id="PF00328">
    <property type="entry name" value="His_Phos_2"/>
    <property type="match status" value="1"/>
</dbReference>
<dbReference type="SUPFAM" id="SSF53254">
    <property type="entry name" value="Phosphoglycerate mutase-like"/>
    <property type="match status" value="1"/>
</dbReference>
<name>A0A2G7FGD8_9EURO</name>
<comment type="similarity">
    <text evidence="1">Belongs to the histidine acid phosphatase family.</text>
</comment>
<proteinExistence type="inferred from homology"/>
<dbReference type="Proteomes" id="UP000231358">
    <property type="component" value="Unassembled WGS sequence"/>
</dbReference>
<evidence type="ECO:0000256" key="2">
    <source>
        <dbReference type="ARBA" id="ARBA00012632"/>
    </source>
</evidence>
<protein>
    <recommendedName>
        <fullName evidence="2">3-phytase</fullName>
        <ecNumber evidence="2">3.1.3.8</ecNumber>
    </recommendedName>
</protein>
<dbReference type="GO" id="GO:0016158">
    <property type="term" value="F:inositol hexakisphosphate 3-phosphatase activity"/>
    <property type="evidence" value="ECO:0007669"/>
    <property type="project" value="UniProtKB-EC"/>
</dbReference>
<dbReference type="EMBL" id="NEXV01000676">
    <property type="protein sequence ID" value="PIG79559.1"/>
    <property type="molecule type" value="Genomic_DNA"/>
</dbReference>
<dbReference type="Gene3D" id="3.40.50.1240">
    <property type="entry name" value="Phosphoglycerate mutase-like"/>
    <property type="match status" value="1"/>
</dbReference>
<dbReference type="AlphaFoldDB" id="A0A2G7FGD8"/>
<accession>A0A2G7FGD8</accession>
<dbReference type="EC" id="3.1.3.8" evidence="2"/>
<dbReference type="PROSITE" id="PS00778">
    <property type="entry name" value="HIS_ACID_PHOSPHAT_2"/>
    <property type="match status" value="1"/>
</dbReference>
<comment type="caution">
    <text evidence="3">The sequence shown here is derived from an EMBL/GenBank/DDBJ whole genome shotgun (WGS) entry which is preliminary data.</text>
</comment>
<sequence>MRRVGIGVLLGDATKSPVTRVEKTATMETAEQKLLLSGTHDSTLGAIMVSLGIIGVSRARKWPPYGSVFAVELFREDRKSDTQITEHEQKARLGNRYVRIRYDGQSLVLVVESWAQGVGRFMPKSWREACMENLNGGPCVPREVEPDGH</sequence>
<evidence type="ECO:0000313" key="4">
    <source>
        <dbReference type="Proteomes" id="UP000231358"/>
    </source>
</evidence>
<evidence type="ECO:0000256" key="1">
    <source>
        <dbReference type="ARBA" id="ARBA00005375"/>
    </source>
</evidence>
<evidence type="ECO:0000313" key="3">
    <source>
        <dbReference type="EMBL" id="PIG79559.1"/>
    </source>
</evidence>
<dbReference type="InterPro" id="IPR033379">
    <property type="entry name" value="Acid_Pase_AS"/>
</dbReference>
<dbReference type="STRING" id="656916.A0A2G7FGD8"/>
<organism evidence="3 4">
    <name type="scientific">Aspergillus arachidicola</name>
    <dbReference type="NCBI Taxonomy" id="656916"/>
    <lineage>
        <taxon>Eukaryota</taxon>
        <taxon>Fungi</taxon>
        <taxon>Dikarya</taxon>
        <taxon>Ascomycota</taxon>
        <taxon>Pezizomycotina</taxon>
        <taxon>Eurotiomycetes</taxon>
        <taxon>Eurotiomycetidae</taxon>
        <taxon>Eurotiales</taxon>
        <taxon>Aspergillaceae</taxon>
        <taxon>Aspergillus</taxon>
        <taxon>Aspergillus subgen. Circumdati</taxon>
    </lineage>
</organism>
<reference evidence="3 4" key="1">
    <citation type="submission" date="2017-05" db="EMBL/GenBank/DDBJ databases">
        <title>Genome sequence for an aflatoxigenic pathogen of Argentinian peanut, Aspergillus arachidicola.</title>
        <authorList>
            <person name="Moore G."/>
            <person name="Beltz S.B."/>
            <person name="Mack B.M."/>
        </authorList>
    </citation>
    <scope>NUCLEOTIDE SEQUENCE [LARGE SCALE GENOMIC DNA]</scope>
    <source>
        <strain evidence="3 4">CBS 117610</strain>
    </source>
</reference>
<dbReference type="InterPro" id="IPR029033">
    <property type="entry name" value="His_PPase_superfam"/>
</dbReference>
<gene>
    <name evidence="3" type="ORF">AARAC_000337</name>
</gene>